<feature type="chain" id="PRO_5003528260" description="Streptococcal pilin isopeptide linkage domain-containing protein" evidence="2">
    <location>
        <begin position="32"/>
        <end position="1688"/>
    </location>
</feature>
<evidence type="ECO:0000259" key="3">
    <source>
        <dbReference type="Pfam" id="PF12892"/>
    </source>
</evidence>
<comment type="caution">
    <text evidence="4">The sequence shown here is derived from an EMBL/GenBank/DDBJ whole genome shotgun (WGS) entry which is preliminary data.</text>
</comment>
<evidence type="ECO:0000256" key="2">
    <source>
        <dbReference type="SAM" id="SignalP"/>
    </source>
</evidence>
<dbReference type="Pfam" id="PF12892">
    <property type="entry name" value="FctA"/>
    <property type="match status" value="1"/>
</dbReference>
<feature type="region of interest" description="Disordered" evidence="1">
    <location>
        <begin position="1643"/>
        <end position="1688"/>
    </location>
</feature>
<keyword evidence="2" id="KW-0732">Signal</keyword>
<feature type="compositionally biased region" description="Low complexity" evidence="1">
    <location>
        <begin position="85"/>
        <end position="101"/>
    </location>
</feature>
<dbReference type="InterPro" id="IPR038174">
    <property type="entry name" value="Strep_pil_link_sf"/>
</dbReference>
<organism evidence="4 5">
    <name type="scientific">Oribacterium asaccharolyticum ACB7</name>
    <dbReference type="NCBI Taxonomy" id="796944"/>
    <lineage>
        <taxon>Bacteria</taxon>
        <taxon>Bacillati</taxon>
        <taxon>Bacillota</taxon>
        <taxon>Clostridia</taxon>
        <taxon>Lachnospirales</taxon>
        <taxon>Lachnospiraceae</taxon>
        <taxon>Oribacterium</taxon>
    </lineage>
</organism>
<dbReference type="EMBL" id="AFZD01000019">
    <property type="protein sequence ID" value="EHL10509.1"/>
    <property type="molecule type" value="Genomic_DNA"/>
</dbReference>
<feature type="signal peptide" evidence="2">
    <location>
        <begin position="1"/>
        <end position="31"/>
    </location>
</feature>
<keyword evidence="5" id="KW-1185">Reference proteome</keyword>
<dbReference type="HOGENOM" id="CLU_233419_0_0_9"/>
<name>G9WWA3_9FIRM</name>
<feature type="compositionally biased region" description="Basic and acidic residues" evidence="1">
    <location>
        <begin position="1656"/>
        <end position="1668"/>
    </location>
</feature>
<dbReference type="InterPro" id="IPR022464">
    <property type="entry name" value="Strep_pil_isopept_link"/>
</dbReference>
<reference evidence="4 5" key="1">
    <citation type="submission" date="2011-08" db="EMBL/GenBank/DDBJ databases">
        <title>The Genome Sequence of Oribacterium sp. ACB7.</title>
        <authorList>
            <consortium name="The Broad Institute Genome Sequencing Platform"/>
            <person name="Earl A."/>
            <person name="Ward D."/>
            <person name="Feldgarden M."/>
            <person name="Gevers D."/>
            <person name="Sizova M."/>
            <person name="Hazen A."/>
            <person name="Epstein S."/>
            <person name="Young S.K."/>
            <person name="Zeng Q."/>
            <person name="Gargeya S."/>
            <person name="Fitzgerald M."/>
            <person name="Haas B."/>
            <person name="Abouelleil A."/>
            <person name="Alvarado L."/>
            <person name="Arachchi H.M."/>
            <person name="Berlin A."/>
            <person name="Brown A."/>
            <person name="Chapman S.B."/>
            <person name="Chen Z."/>
            <person name="Dunbar C."/>
            <person name="Freedman E."/>
            <person name="Gearin G."/>
            <person name="Gellesch M."/>
            <person name="Goldberg J."/>
            <person name="Griggs A."/>
            <person name="Gujja S."/>
            <person name="Heiman D."/>
            <person name="Howarth C."/>
            <person name="Larson L."/>
            <person name="Lui A."/>
            <person name="MacDonald P.J.P."/>
            <person name="Montmayeur A."/>
            <person name="Murphy C."/>
            <person name="Neiman D."/>
            <person name="Pearson M."/>
            <person name="Priest M."/>
            <person name="Roberts A."/>
            <person name="Saif S."/>
            <person name="Shea T."/>
            <person name="Shenoy N."/>
            <person name="Sisk P."/>
            <person name="Stolte C."/>
            <person name="Sykes S."/>
            <person name="Wortman J."/>
            <person name="Nusbaum C."/>
            <person name="Birren B."/>
        </authorList>
    </citation>
    <scope>NUCLEOTIDE SEQUENCE [LARGE SCALE GENOMIC DNA]</scope>
    <source>
        <strain evidence="4 5">ACB7</strain>
    </source>
</reference>
<sequence>MHRPRIMHNRKRLMALFLVMNLVLSPLSSYAVEEGRIETGVEGLTENREELARKEDAAVSSEKSQSSKEGEDAVSATDESKTAEELSGASAEEGSEALSADSTKKDGNSVFTEEEKDFAKAGEFRKSLEDGTEIQVSFEEGTFPKGTKFFATPILNEKKIEKALAISEKLLKQESAFSEEGKTEGEEESASEVIDIYGIDLSFKVKEENGIYREVEPEEGKEVSVSISYPEGKSFFVKKEEEEADKTVSGLNGESGSEYSEELSYVLHLKDEEHPELIETKEEEGKLLFNTKSFSPYYFTRVRRRREAPSEKISTEFKVYWTDPATTGANPTRSYTGTVHKIEDQKDVVLNPANNARFTTTYKILLNLKGRKDTVYPEGTVSIDIPVNVFKSWDPANPGRVLVKEGNGQSRGAELLSSYRSGIPKAPNKTGQSSFNYTEIPKTVNGKQEAYYRLTNYRPLEGNTEFGVEVGYDFTPTMLGVTKTQIGGKEVGEYKWEFPVELHVNHDDNQFDLEDTKQLSVDVRTKVEPTTVNVYHGRKGQNQGLYFDWDNSWGKRPSDDHPGDFFYGVYYVEVARSKNSSQAFDYVFTEPSNSAVLEGGKLIGAKKYPQSQNFDDYRYKSWIDQQVDASYKDITEYMDGNGTPAPASQPWLANPIGKTYLGIPKDPYNKHADKAQYVGPEEYNGTFNTQIYALLYRYPMQIIEDAKTTTDMVHDGIYIGTGVKLKEIWADGYEREQEFTITDQNKKMHVLLPETGNGTFKLDKWVQGDPTNKSLLNLDTLQSFYAKREEAPLVYNAFRQSFSLSYISTVSRDSVNFPYGDDRYTTNGVKFSLQDNGEYSLLTLPNGKSSAEGKEVAKDLSNTHYLDPITGGNPYSLTEEDFSYKSFFVPKFNTYDVKKHANPAIKVTELNQPSTDYAKYPEVKVMIRKKGEAKNHFTEYGTVKRRANGDVVFVNQSGTETKISETEPMALPVDTVGIDFRGESSFYRTEFTASFTLNIHPTTDMANRIQEDINKSKTSLITGPAEGRYSEGASELFHARLGESFGRIGYELNVFSYKTDILKEQTGESVYHSDVLEQWTPISIELLNKANVPVSMRKRSVMDPYLIKEGIFYDLLPFGTYVNKEEVELGTWEISNASPISASRKYIQDTDYTVHFQRNWEGTGQTMMIVKVKVPDSANTLYWDTGFNCAGMKLKYTLHNPYTNIIDRGREPMNTVGFLNTGDTEFKANFSNSENPDVEKREAYRNLMMEGAGNGHKMILGERKLNFKPITVIEANLSNTVSTEIHKSFLKENISYLGEEYRHRLQYQAAEATRTKDFVFYDILGEEANRNGDFQGLDLSSLKMKASYNPSNPSALDYCKPVCYYATTIPDDRNVDDSTVWKAFDPDNMSGIDKKSIKAIAIDCRKTVSGQNFILDQKGIMVAYVEMLATRDSAKVSVVNTNTAYRKATLFTGGTVPMNVNLTEAKSEAKHAIVPPLTLDIPVKKELEVPARLTAPDIRENFSFNIRALGDAPLTDQYDNPIINNIKNPDENGGIIRFSGIRIVKPGIYKYRIKESKLVNTAGVIPDSMGEKELLVTVVRENNVLKANLSATEEHPLIFRNVYGVQEVKPEIKVSKSLLSSKADKPDISGKYHFTLKALNGAPMPDEAGGASTLEKTIRMRTEDRCPSDESPLPLPVNISTNSWKPER</sequence>
<dbReference type="Gene3D" id="2.60.40.3050">
    <property type="match status" value="1"/>
</dbReference>
<gene>
    <name evidence="4" type="ORF">HMPREF9624_01187</name>
</gene>
<protein>
    <recommendedName>
        <fullName evidence="3">Streptococcal pilin isopeptide linkage domain-containing protein</fullName>
    </recommendedName>
</protein>
<accession>G9WWA3</accession>
<dbReference type="PATRIC" id="fig|796944.3.peg.1929"/>
<feature type="compositionally biased region" description="Polar residues" evidence="1">
    <location>
        <begin position="1678"/>
        <end position="1688"/>
    </location>
</feature>
<evidence type="ECO:0000313" key="5">
    <source>
        <dbReference type="Proteomes" id="UP000003527"/>
    </source>
</evidence>
<evidence type="ECO:0000256" key="1">
    <source>
        <dbReference type="SAM" id="MobiDB-lite"/>
    </source>
</evidence>
<dbReference type="Proteomes" id="UP000003527">
    <property type="component" value="Unassembled WGS sequence"/>
</dbReference>
<evidence type="ECO:0000313" key="4">
    <source>
        <dbReference type="EMBL" id="EHL10509.1"/>
    </source>
</evidence>
<dbReference type="RefSeq" id="WP_009536980.1">
    <property type="nucleotide sequence ID" value="NZ_JH414505.1"/>
</dbReference>
<proteinExistence type="predicted"/>
<feature type="region of interest" description="Disordered" evidence="1">
    <location>
        <begin position="47"/>
        <end position="110"/>
    </location>
</feature>
<feature type="compositionally biased region" description="Basic and acidic residues" evidence="1">
    <location>
        <begin position="47"/>
        <end position="57"/>
    </location>
</feature>
<feature type="domain" description="Streptococcal pilin isopeptide linkage" evidence="3">
    <location>
        <begin position="1482"/>
        <end position="1603"/>
    </location>
</feature>